<feature type="non-terminal residue" evidence="1">
    <location>
        <position position="65"/>
    </location>
</feature>
<proteinExistence type="predicted"/>
<organism evidence="1 2">
    <name type="scientific">Stachybotrys elegans</name>
    <dbReference type="NCBI Taxonomy" id="80388"/>
    <lineage>
        <taxon>Eukaryota</taxon>
        <taxon>Fungi</taxon>
        <taxon>Dikarya</taxon>
        <taxon>Ascomycota</taxon>
        <taxon>Pezizomycotina</taxon>
        <taxon>Sordariomycetes</taxon>
        <taxon>Hypocreomycetidae</taxon>
        <taxon>Hypocreales</taxon>
        <taxon>Stachybotryaceae</taxon>
        <taxon>Stachybotrys</taxon>
    </lineage>
</organism>
<dbReference type="AlphaFoldDB" id="A0A8K0WVB1"/>
<accession>A0A8K0WVB1</accession>
<name>A0A8K0WVB1_9HYPO</name>
<reference evidence="1" key="1">
    <citation type="journal article" date="2021" name="Nat. Commun.">
        <title>Genetic determinants of endophytism in the Arabidopsis root mycobiome.</title>
        <authorList>
            <person name="Mesny F."/>
            <person name="Miyauchi S."/>
            <person name="Thiergart T."/>
            <person name="Pickel B."/>
            <person name="Atanasova L."/>
            <person name="Karlsson M."/>
            <person name="Huettel B."/>
            <person name="Barry K.W."/>
            <person name="Haridas S."/>
            <person name="Chen C."/>
            <person name="Bauer D."/>
            <person name="Andreopoulos W."/>
            <person name="Pangilinan J."/>
            <person name="LaButti K."/>
            <person name="Riley R."/>
            <person name="Lipzen A."/>
            <person name="Clum A."/>
            <person name="Drula E."/>
            <person name="Henrissat B."/>
            <person name="Kohler A."/>
            <person name="Grigoriev I.V."/>
            <person name="Martin F.M."/>
            <person name="Hacquard S."/>
        </authorList>
    </citation>
    <scope>NUCLEOTIDE SEQUENCE</scope>
    <source>
        <strain evidence="1">MPI-CAGE-CH-0235</strain>
    </source>
</reference>
<sequence>MGQFSSTTSIVDQHTHTHAMASGSAPCLHETLSGCFLLSYYQKASLSLPCFDRPSLLFLRFVRAR</sequence>
<dbReference type="EMBL" id="JAGPNK010000002">
    <property type="protein sequence ID" value="KAH7326476.1"/>
    <property type="molecule type" value="Genomic_DNA"/>
</dbReference>
<evidence type="ECO:0000313" key="1">
    <source>
        <dbReference type="EMBL" id="KAH7326476.1"/>
    </source>
</evidence>
<dbReference type="Proteomes" id="UP000813444">
    <property type="component" value="Unassembled WGS sequence"/>
</dbReference>
<comment type="caution">
    <text evidence="1">The sequence shown here is derived from an EMBL/GenBank/DDBJ whole genome shotgun (WGS) entry which is preliminary data.</text>
</comment>
<protein>
    <submittedName>
        <fullName evidence="1">Uncharacterized protein</fullName>
    </submittedName>
</protein>
<keyword evidence="2" id="KW-1185">Reference proteome</keyword>
<gene>
    <name evidence="1" type="ORF">B0I35DRAFT_422830</name>
</gene>
<evidence type="ECO:0000313" key="2">
    <source>
        <dbReference type="Proteomes" id="UP000813444"/>
    </source>
</evidence>